<evidence type="ECO:0000256" key="6">
    <source>
        <dbReference type="HAMAP-Rule" id="MF_00073"/>
    </source>
</evidence>
<dbReference type="Pfam" id="PF01029">
    <property type="entry name" value="NusB"/>
    <property type="match status" value="1"/>
</dbReference>
<dbReference type="PANTHER" id="PTHR11078">
    <property type="entry name" value="N UTILIZATION SUBSTANCE PROTEIN B-RELATED"/>
    <property type="match status" value="1"/>
</dbReference>
<dbReference type="Proteomes" id="UP000481852">
    <property type="component" value="Unassembled WGS sequence"/>
</dbReference>
<dbReference type="AlphaFoldDB" id="A0A6L5X254"/>
<reference evidence="8 9" key="1">
    <citation type="submission" date="2019-08" db="EMBL/GenBank/DDBJ databases">
        <title>In-depth cultivation of the pig gut microbiome towards novel bacterial diversity and tailored functional studies.</title>
        <authorList>
            <person name="Wylensek D."/>
            <person name="Hitch T.C.A."/>
            <person name="Clavel T."/>
        </authorList>
    </citation>
    <scope>NUCLEOTIDE SEQUENCE [LARGE SCALE GENOMIC DNA]</scope>
    <source>
        <strain evidence="8 9">Oil+RF-744-WCA-WT-11</strain>
    </source>
</reference>
<keyword evidence="4 6" id="KW-0805">Transcription regulation</keyword>
<keyword evidence="5 6" id="KW-0804">Transcription</keyword>
<evidence type="ECO:0000256" key="2">
    <source>
        <dbReference type="ARBA" id="ARBA00022814"/>
    </source>
</evidence>
<keyword evidence="2 6" id="KW-0889">Transcription antitermination</keyword>
<dbReference type="Gene3D" id="1.10.940.10">
    <property type="entry name" value="NusB-like"/>
    <property type="match status" value="1"/>
</dbReference>
<evidence type="ECO:0000313" key="9">
    <source>
        <dbReference type="Proteomes" id="UP000481852"/>
    </source>
</evidence>
<organism evidence="8 9">
    <name type="scientific">Porcincola intestinalis</name>
    <dbReference type="NCBI Taxonomy" id="2606632"/>
    <lineage>
        <taxon>Bacteria</taxon>
        <taxon>Bacillati</taxon>
        <taxon>Bacillota</taxon>
        <taxon>Clostridia</taxon>
        <taxon>Lachnospirales</taxon>
        <taxon>Lachnospiraceae</taxon>
        <taxon>Porcincola</taxon>
    </lineage>
</organism>
<dbReference type="InterPro" id="IPR006027">
    <property type="entry name" value="NusB_RsmB_TIM44"/>
</dbReference>
<dbReference type="GO" id="GO:0006353">
    <property type="term" value="P:DNA-templated transcription termination"/>
    <property type="evidence" value="ECO:0007669"/>
    <property type="project" value="UniProtKB-UniRule"/>
</dbReference>
<accession>A0A6L5X254</accession>
<dbReference type="EMBL" id="VULZ01000003">
    <property type="protein sequence ID" value="MSS14290.1"/>
    <property type="molecule type" value="Genomic_DNA"/>
</dbReference>
<dbReference type="HAMAP" id="MF_00073">
    <property type="entry name" value="NusB"/>
    <property type="match status" value="1"/>
</dbReference>
<name>A0A6L5X254_9FIRM</name>
<dbReference type="SUPFAM" id="SSF48013">
    <property type="entry name" value="NusB-like"/>
    <property type="match status" value="1"/>
</dbReference>
<comment type="caution">
    <text evidence="8">The sequence shown here is derived from an EMBL/GenBank/DDBJ whole genome shotgun (WGS) entry which is preliminary data.</text>
</comment>
<protein>
    <recommendedName>
        <fullName evidence="6">Transcription antitermination protein NusB</fullName>
    </recommendedName>
    <alternativeName>
        <fullName evidence="6">Antitermination factor NusB</fullName>
    </alternativeName>
</protein>
<dbReference type="GO" id="GO:0031564">
    <property type="term" value="P:transcription antitermination"/>
    <property type="evidence" value="ECO:0007669"/>
    <property type="project" value="UniProtKB-KW"/>
</dbReference>
<comment type="similarity">
    <text evidence="1 6">Belongs to the NusB family.</text>
</comment>
<sequence>MTRRELREHVFRILFACEFLRSHRQDAPYMWPDEAAVSEQIDLYFTHESGEELEFPPCEVQPQDQDEVRQRAIEVCAKVPEIDRILDETSTGWKTGRMARTDLCILRVAVYELLFDEHIPAGVAINEAVLLAKKFGGEDSSSFVNGILAKIQRQKNA</sequence>
<evidence type="ECO:0000256" key="4">
    <source>
        <dbReference type="ARBA" id="ARBA00023015"/>
    </source>
</evidence>
<evidence type="ECO:0000256" key="1">
    <source>
        <dbReference type="ARBA" id="ARBA00005952"/>
    </source>
</evidence>
<evidence type="ECO:0000256" key="3">
    <source>
        <dbReference type="ARBA" id="ARBA00022884"/>
    </source>
</evidence>
<dbReference type="InterPro" id="IPR035926">
    <property type="entry name" value="NusB-like_sf"/>
</dbReference>
<dbReference type="InterPro" id="IPR011605">
    <property type="entry name" value="NusB_fam"/>
</dbReference>
<dbReference type="PANTHER" id="PTHR11078:SF3">
    <property type="entry name" value="ANTITERMINATION NUSB DOMAIN-CONTAINING PROTEIN"/>
    <property type="match status" value="1"/>
</dbReference>
<dbReference type="GO" id="GO:0005829">
    <property type="term" value="C:cytosol"/>
    <property type="evidence" value="ECO:0007669"/>
    <property type="project" value="TreeGrafter"/>
</dbReference>
<dbReference type="RefSeq" id="WP_154523743.1">
    <property type="nucleotide sequence ID" value="NZ_JAQYJL010000016.1"/>
</dbReference>
<feature type="domain" description="NusB/RsmB/TIM44" evidence="7">
    <location>
        <begin position="7"/>
        <end position="153"/>
    </location>
</feature>
<evidence type="ECO:0000259" key="7">
    <source>
        <dbReference type="Pfam" id="PF01029"/>
    </source>
</evidence>
<dbReference type="GO" id="GO:0003723">
    <property type="term" value="F:RNA binding"/>
    <property type="evidence" value="ECO:0007669"/>
    <property type="project" value="UniProtKB-UniRule"/>
</dbReference>
<evidence type="ECO:0000256" key="5">
    <source>
        <dbReference type="ARBA" id="ARBA00023163"/>
    </source>
</evidence>
<dbReference type="NCBIfam" id="TIGR01951">
    <property type="entry name" value="nusB"/>
    <property type="match status" value="1"/>
</dbReference>
<gene>
    <name evidence="6 8" type="primary">nusB</name>
    <name evidence="8" type="ORF">FYJ35_04395</name>
</gene>
<evidence type="ECO:0000313" key="8">
    <source>
        <dbReference type="EMBL" id="MSS14290.1"/>
    </source>
</evidence>
<comment type="function">
    <text evidence="6">Involved in transcription antitermination. Required for transcription of ribosomal RNA (rRNA) genes. Binds specifically to the boxA antiterminator sequence of the ribosomal RNA (rrn) operons.</text>
</comment>
<keyword evidence="3 6" id="KW-0694">RNA-binding</keyword>
<keyword evidence="9" id="KW-1185">Reference proteome</keyword>
<proteinExistence type="inferred from homology"/>